<evidence type="ECO:0000256" key="4">
    <source>
        <dbReference type="ARBA" id="ARBA00016244"/>
    </source>
</evidence>
<keyword evidence="10" id="KW-0966">Cell projection</keyword>
<feature type="domain" description="Flagellar hook-associated protein FlgK helical" evidence="9">
    <location>
        <begin position="100"/>
        <end position="312"/>
    </location>
</feature>
<dbReference type="InterPro" id="IPR001444">
    <property type="entry name" value="Flag_bb_rod_N"/>
</dbReference>
<evidence type="ECO:0000313" key="10">
    <source>
        <dbReference type="EMBL" id="MBK4216374.1"/>
    </source>
</evidence>
<evidence type="ECO:0000313" key="11">
    <source>
        <dbReference type="Proteomes" id="UP000640485"/>
    </source>
</evidence>
<dbReference type="Pfam" id="PF00460">
    <property type="entry name" value="Flg_bb_rod"/>
    <property type="match status" value="1"/>
</dbReference>
<reference evidence="10" key="1">
    <citation type="submission" date="2021-01" db="EMBL/GenBank/DDBJ databases">
        <title>Paracoccus amoyensis sp. nov., isolated from the surface seawater along the coast of Xiamen Island, China.</title>
        <authorList>
            <person name="Lyu L."/>
        </authorList>
    </citation>
    <scope>NUCLEOTIDE SEQUENCE</scope>
    <source>
        <strain evidence="10">MJ17</strain>
    </source>
</reference>
<dbReference type="InterPro" id="IPR053927">
    <property type="entry name" value="FlgK_helical"/>
</dbReference>
<evidence type="ECO:0000256" key="5">
    <source>
        <dbReference type="ARBA" id="ARBA00022525"/>
    </source>
</evidence>
<proteinExistence type="inferred from homology"/>
<evidence type="ECO:0000256" key="3">
    <source>
        <dbReference type="ARBA" id="ARBA00009677"/>
    </source>
</evidence>
<comment type="subcellular location">
    <subcellularLocation>
        <location evidence="1">Bacterial flagellum basal body</location>
    </subcellularLocation>
    <subcellularLocation>
        <location evidence="2">Secreted</location>
    </subcellularLocation>
</comment>
<organism evidence="10 11">
    <name type="scientific">Paracoccus caeni</name>
    <dbReference type="NCBI Taxonomy" id="657651"/>
    <lineage>
        <taxon>Bacteria</taxon>
        <taxon>Pseudomonadati</taxon>
        <taxon>Pseudomonadota</taxon>
        <taxon>Alphaproteobacteria</taxon>
        <taxon>Rhodobacterales</taxon>
        <taxon>Paracoccaceae</taxon>
        <taxon>Paracoccus</taxon>
    </lineage>
</organism>
<evidence type="ECO:0000259" key="7">
    <source>
        <dbReference type="Pfam" id="PF00460"/>
    </source>
</evidence>
<dbReference type="Pfam" id="PF22638">
    <property type="entry name" value="FlgK_D1"/>
    <property type="match status" value="1"/>
</dbReference>
<keyword evidence="10" id="KW-0282">Flagellum</keyword>
<comment type="caution">
    <text evidence="10">The sequence shown here is derived from an EMBL/GenBank/DDBJ whole genome shotgun (WGS) entry which is preliminary data.</text>
</comment>
<dbReference type="AlphaFoldDB" id="A0A934W124"/>
<dbReference type="GO" id="GO:0005576">
    <property type="term" value="C:extracellular region"/>
    <property type="evidence" value="ECO:0007669"/>
    <property type="project" value="UniProtKB-SubCell"/>
</dbReference>
<keyword evidence="6" id="KW-0975">Bacterial flagellum</keyword>
<keyword evidence="10" id="KW-0969">Cilium</keyword>
<name>A0A934W124_9RHOB</name>
<feature type="domain" description="Flagellar basal body rod protein N-terminal" evidence="7">
    <location>
        <begin position="7"/>
        <end position="36"/>
    </location>
</feature>
<dbReference type="GO" id="GO:0009424">
    <property type="term" value="C:bacterial-type flagellum hook"/>
    <property type="evidence" value="ECO:0007669"/>
    <property type="project" value="InterPro"/>
</dbReference>
<dbReference type="PANTHER" id="PTHR30033">
    <property type="entry name" value="FLAGELLAR HOOK-ASSOCIATED PROTEIN 1"/>
    <property type="match status" value="1"/>
</dbReference>
<dbReference type="PANTHER" id="PTHR30033:SF2">
    <property type="entry name" value="FLAGELLAR HOOK PROTEIN"/>
    <property type="match status" value="1"/>
</dbReference>
<evidence type="ECO:0000256" key="2">
    <source>
        <dbReference type="ARBA" id="ARBA00004613"/>
    </source>
</evidence>
<dbReference type="Pfam" id="PF06429">
    <property type="entry name" value="Flg_bbr_C"/>
    <property type="match status" value="1"/>
</dbReference>
<dbReference type="NCBIfam" id="TIGR02492">
    <property type="entry name" value="flgK_ends"/>
    <property type="match status" value="1"/>
</dbReference>
<comment type="similarity">
    <text evidence="3">Belongs to the flagella basal body rod proteins family.</text>
</comment>
<gene>
    <name evidence="10" type="primary">flgK</name>
    <name evidence="10" type="ORF">JJJ17_10600</name>
</gene>
<dbReference type="GO" id="GO:0009425">
    <property type="term" value="C:bacterial-type flagellum basal body"/>
    <property type="evidence" value="ECO:0007669"/>
    <property type="project" value="UniProtKB-SubCell"/>
</dbReference>
<keyword evidence="5" id="KW-0964">Secreted</keyword>
<dbReference type="InterPro" id="IPR002371">
    <property type="entry name" value="FlgK"/>
</dbReference>
<keyword evidence="11" id="KW-1185">Reference proteome</keyword>
<protein>
    <recommendedName>
        <fullName evidence="4">Flagellar hook-associated protein 1</fullName>
    </recommendedName>
</protein>
<dbReference type="EMBL" id="JAEPRQ010000003">
    <property type="protein sequence ID" value="MBK4216374.1"/>
    <property type="molecule type" value="Genomic_DNA"/>
</dbReference>
<accession>A0A934W124</accession>
<dbReference type="Proteomes" id="UP000640485">
    <property type="component" value="Unassembled WGS sequence"/>
</dbReference>
<dbReference type="SUPFAM" id="SSF64518">
    <property type="entry name" value="Phase 1 flagellin"/>
    <property type="match status" value="1"/>
</dbReference>
<evidence type="ECO:0000259" key="9">
    <source>
        <dbReference type="Pfam" id="PF22638"/>
    </source>
</evidence>
<evidence type="ECO:0000256" key="6">
    <source>
        <dbReference type="ARBA" id="ARBA00023143"/>
    </source>
</evidence>
<evidence type="ECO:0000259" key="8">
    <source>
        <dbReference type="Pfam" id="PF06429"/>
    </source>
</evidence>
<feature type="domain" description="Flagellar basal-body/hook protein C-terminal" evidence="8">
    <location>
        <begin position="444"/>
        <end position="485"/>
    </location>
</feature>
<dbReference type="RefSeq" id="WP_200686174.1">
    <property type="nucleotide sequence ID" value="NZ_JAEPRQ010000003.1"/>
</dbReference>
<dbReference type="GO" id="GO:0005198">
    <property type="term" value="F:structural molecule activity"/>
    <property type="evidence" value="ECO:0007669"/>
    <property type="project" value="InterPro"/>
</dbReference>
<evidence type="ECO:0000256" key="1">
    <source>
        <dbReference type="ARBA" id="ARBA00004117"/>
    </source>
</evidence>
<sequence>MSMAQAMSNALSGLKAVSRGTETVAANIANAMTPGYARREVSLASQSLGGGSGGVRIIDVTRMVNAGILAESRLSEAAKANAATLADFTNRMQATLGIAGEAGSLGATLTDFQTALISASARPEDELRLSQVALAAVALSKSLNNASAEVQKSRTIADQAIAADIASLNAGLENIASLNQRISLVGAEGSDPSALIDERQRVVDLITRIVPLQQVDRPGGAIALFTKDGAALLDGSRPAELAFAMSGSVTAQADVMSGSLSRLNMNGVELTPRQMQFFSGGTLAAHFTIRDELGPQLQAELDVIAFELHERFADPSVDPSLVPGMPGIFTDAGLLASDTAIKGLAGRLAINDSIAPDANGELWRIRSGLGSASPGAIGDTTLLTSLSNAIGSALASPNPLVFDGVATLSGRFAQLESRVATRRVNVERELAGFSAQAEAFSSRLAADGVDSDAEMQRLLQYEQAYAANARMIQAIDDMMQQLLRL</sequence>
<dbReference type="InterPro" id="IPR010930">
    <property type="entry name" value="Flg_bb/hook_C_dom"/>
</dbReference>
<dbReference type="GO" id="GO:0044780">
    <property type="term" value="P:bacterial-type flagellum assembly"/>
    <property type="evidence" value="ECO:0007669"/>
    <property type="project" value="InterPro"/>
</dbReference>